<comment type="caution">
    <text evidence="1">The sequence shown here is derived from an EMBL/GenBank/DDBJ whole genome shotgun (WGS) entry which is preliminary data.</text>
</comment>
<dbReference type="EMBL" id="CAJHJT010000034">
    <property type="protein sequence ID" value="CAD7005351.1"/>
    <property type="molecule type" value="Genomic_DNA"/>
</dbReference>
<reference evidence="1" key="1">
    <citation type="submission" date="2020-11" db="EMBL/GenBank/DDBJ databases">
        <authorList>
            <person name="Whitehead M."/>
        </authorList>
    </citation>
    <scope>NUCLEOTIDE SEQUENCE</scope>
    <source>
        <strain evidence="1">EGII</strain>
    </source>
</reference>
<proteinExistence type="predicted"/>
<name>A0A811V3C6_CERCA</name>
<organism evidence="1 2">
    <name type="scientific">Ceratitis capitata</name>
    <name type="common">Mediterranean fruit fly</name>
    <name type="synonym">Tephritis capitata</name>
    <dbReference type="NCBI Taxonomy" id="7213"/>
    <lineage>
        <taxon>Eukaryota</taxon>
        <taxon>Metazoa</taxon>
        <taxon>Ecdysozoa</taxon>
        <taxon>Arthropoda</taxon>
        <taxon>Hexapoda</taxon>
        <taxon>Insecta</taxon>
        <taxon>Pterygota</taxon>
        <taxon>Neoptera</taxon>
        <taxon>Endopterygota</taxon>
        <taxon>Diptera</taxon>
        <taxon>Brachycera</taxon>
        <taxon>Muscomorpha</taxon>
        <taxon>Tephritoidea</taxon>
        <taxon>Tephritidae</taxon>
        <taxon>Ceratitis</taxon>
        <taxon>Ceratitis</taxon>
    </lineage>
</organism>
<dbReference type="AlphaFoldDB" id="A0A811V3C6"/>
<protein>
    <submittedName>
        <fullName evidence="1">(Mediterranean fruit fly) hypothetical protein</fullName>
    </submittedName>
</protein>
<keyword evidence="2" id="KW-1185">Reference proteome</keyword>
<dbReference type="Proteomes" id="UP000606786">
    <property type="component" value="Unassembled WGS sequence"/>
</dbReference>
<evidence type="ECO:0000313" key="2">
    <source>
        <dbReference type="Proteomes" id="UP000606786"/>
    </source>
</evidence>
<accession>A0A811V3C6</accession>
<gene>
    <name evidence="1" type="ORF">CCAP1982_LOCUS13711</name>
</gene>
<sequence>MTWQPIEDSRQPFRESPSSLILCLPMMMKPVNHKQYRGIECALLYIKESETKSSGHMRILQTETISSFSQLATVKNLILPGERFNWLYLDLDRSLACNEALKRHS</sequence>
<evidence type="ECO:0000313" key="1">
    <source>
        <dbReference type="EMBL" id="CAD7005351.1"/>
    </source>
</evidence>